<dbReference type="EMBL" id="UINC01004348">
    <property type="protein sequence ID" value="SVA13659.1"/>
    <property type="molecule type" value="Genomic_DNA"/>
</dbReference>
<dbReference type="Pfam" id="PF20696">
    <property type="entry name" value="UbiD_C"/>
    <property type="match status" value="1"/>
</dbReference>
<dbReference type="InterPro" id="IPR049383">
    <property type="entry name" value="UbiD-like_N"/>
</dbReference>
<dbReference type="GO" id="GO:0005737">
    <property type="term" value="C:cytoplasm"/>
    <property type="evidence" value="ECO:0007669"/>
    <property type="project" value="TreeGrafter"/>
</dbReference>
<dbReference type="Gene3D" id="3.40.1670.10">
    <property type="entry name" value="UbiD C-terminal domain-like"/>
    <property type="match status" value="1"/>
</dbReference>
<dbReference type="InterPro" id="IPR048304">
    <property type="entry name" value="UbiD_Rift_dom"/>
</dbReference>
<evidence type="ECO:0008006" key="6">
    <source>
        <dbReference type="Google" id="ProtNLM"/>
    </source>
</evidence>
<gene>
    <name evidence="5" type="ORF">METZ01_LOCUS66513</name>
</gene>
<reference evidence="5" key="1">
    <citation type="submission" date="2018-05" db="EMBL/GenBank/DDBJ databases">
        <authorList>
            <person name="Lanie J.A."/>
            <person name="Ng W.-L."/>
            <person name="Kazmierczak K.M."/>
            <person name="Andrzejewski T.M."/>
            <person name="Davidsen T.M."/>
            <person name="Wayne K.J."/>
            <person name="Tettelin H."/>
            <person name="Glass J.I."/>
            <person name="Rusch D."/>
            <person name="Podicherti R."/>
            <person name="Tsui H.-C.T."/>
            <person name="Winkler M.E."/>
        </authorList>
    </citation>
    <scope>NUCLEOTIDE SEQUENCE</scope>
</reference>
<comment type="similarity">
    <text evidence="1">Belongs to the UbiD family.</text>
</comment>
<dbReference type="Pfam" id="PF01977">
    <property type="entry name" value="UbiD"/>
    <property type="match status" value="1"/>
</dbReference>
<organism evidence="5">
    <name type="scientific">marine metagenome</name>
    <dbReference type="NCBI Taxonomy" id="408172"/>
    <lineage>
        <taxon>unclassified sequences</taxon>
        <taxon>metagenomes</taxon>
        <taxon>ecological metagenomes</taxon>
    </lineage>
</organism>
<protein>
    <recommendedName>
        <fullName evidence="6">UbiD family decarboxylase</fullName>
    </recommendedName>
</protein>
<dbReference type="SUPFAM" id="SSF50475">
    <property type="entry name" value="FMN-binding split barrel"/>
    <property type="match status" value="1"/>
</dbReference>
<dbReference type="InterPro" id="IPR049381">
    <property type="entry name" value="UbiD-like_C"/>
</dbReference>
<dbReference type="SUPFAM" id="SSF143968">
    <property type="entry name" value="UbiD C-terminal domain-like"/>
    <property type="match status" value="1"/>
</dbReference>
<evidence type="ECO:0000313" key="5">
    <source>
        <dbReference type="EMBL" id="SVA13659.1"/>
    </source>
</evidence>
<feature type="domain" description="3-octaprenyl-4-hydroxybenzoate carboxy-lyase-like N-terminal" evidence="3">
    <location>
        <begin position="10"/>
        <end position="78"/>
    </location>
</feature>
<feature type="domain" description="3-octaprenyl-4-hydroxybenzoate carboxy-lyase-like C-terminal" evidence="4">
    <location>
        <begin position="317"/>
        <end position="436"/>
    </location>
</feature>
<evidence type="ECO:0000259" key="3">
    <source>
        <dbReference type="Pfam" id="PF20695"/>
    </source>
</evidence>
<sequence>MRRGFRQIMDLLEDTGDLVRIKREVDPKFEMSAIMKKLEAENKAFIFENIKNADMPAVGGLFTSMSRIGLIFNENNSEEFTLDDAGQKVIAAIENPTPTTEVDTGPIKDIVLTGDQVDLRKLPVPTFFELDTGPFITAAVGIFRKPEGHLNVGFYRVLIVDRNHVLINASGLSDLRKSYNWHRENDKKMSIAMVLGAPPWLLMAAASKSPDDVSELEVAGSIAGSSLQMVRCEHSDLLVPADAEMVIETVVDLHEMVSNTMGEFGAQYGTELAPLSEVTAITKRQDAMFYTLMAGRAKEHNNLGYLTIYGLAKSIEDKIKESIPFVKQVTIHFDTRIGPLMHVVISIAKESDDQPEQVIREAFNTNIGFFDLSWMAKRVIIVDDDVDTTNMDDVEWATWTRIGRAEKIHLFPDFVTWEIDRSALPDKTSVRVGIDATKDMDYVDDLAKPIVPGIDDIDLKDYLD</sequence>
<name>A0A381TD31_9ZZZZ</name>
<evidence type="ECO:0000259" key="4">
    <source>
        <dbReference type="Pfam" id="PF20696"/>
    </source>
</evidence>
<feature type="domain" description="3-octaprenyl-4-hydroxybenzoate carboxy-lyase-like Rift-related" evidence="2">
    <location>
        <begin position="102"/>
        <end position="296"/>
    </location>
</feature>
<dbReference type="PANTHER" id="PTHR30108">
    <property type="entry name" value="3-OCTAPRENYL-4-HYDROXYBENZOATE CARBOXY-LYASE-RELATED"/>
    <property type="match status" value="1"/>
</dbReference>
<dbReference type="InterPro" id="IPR002830">
    <property type="entry name" value="UbiD"/>
</dbReference>
<proteinExistence type="inferred from homology"/>
<dbReference type="Pfam" id="PF20695">
    <property type="entry name" value="UbiD_N"/>
    <property type="match status" value="1"/>
</dbReference>
<dbReference type="PANTHER" id="PTHR30108:SF21">
    <property type="entry name" value="4-HYDROXYBENZOATE DECARBOXYLASE"/>
    <property type="match status" value="1"/>
</dbReference>
<dbReference type="AlphaFoldDB" id="A0A381TD31"/>
<evidence type="ECO:0000259" key="2">
    <source>
        <dbReference type="Pfam" id="PF01977"/>
    </source>
</evidence>
<evidence type="ECO:0000256" key="1">
    <source>
        <dbReference type="ARBA" id="ARBA00010021"/>
    </source>
</evidence>
<dbReference type="GO" id="GO:0016831">
    <property type="term" value="F:carboxy-lyase activity"/>
    <property type="evidence" value="ECO:0007669"/>
    <property type="project" value="InterPro"/>
</dbReference>
<dbReference type="NCBIfam" id="TIGR00148">
    <property type="entry name" value="UbiD family decarboxylase"/>
    <property type="match status" value="1"/>
</dbReference>
<accession>A0A381TD31</accession>